<keyword evidence="1" id="KW-0812">Transmembrane</keyword>
<protein>
    <submittedName>
        <fullName evidence="2">Uncharacterized protein</fullName>
    </submittedName>
</protein>
<organism evidence="2 3">
    <name type="scientific">Flavobacterium beibuense F44-8</name>
    <dbReference type="NCBI Taxonomy" id="1406840"/>
    <lineage>
        <taxon>Bacteria</taxon>
        <taxon>Pseudomonadati</taxon>
        <taxon>Bacteroidota</taxon>
        <taxon>Flavobacteriia</taxon>
        <taxon>Flavobacteriales</taxon>
        <taxon>Flavobacteriaceae</taxon>
        <taxon>Flavobacterium</taxon>
    </lineage>
</organism>
<evidence type="ECO:0000256" key="1">
    <source>
        <dbReference type="SAM" id="Phobius"/>
    </source>
</evidence>
<reference evidence="2 3" key="1">
    <citation type="submission" date="2013-09" db="EMBL/GenBank/DDBJ databases">
        <authorList>
            <person name="Zeng Z."/>
            <person name="Chen C."/>
        </authorList>
    </citation>
    <scope>NUCLEOTIDE SEQUENCE [LARGE SCALE GENOMIC DNA]</scope>
    <source>
        <strain evidence="2 3">F44-8</strain>
    </source>
</reference>
<gene>
    <name evidence="2" type="ORF">Q763_04715</name>
</gene>
<dbReference type="AlphaFoldDB" id="A0A0A2LVR6"/>
<dbReference type="eggNOG" id="ENOG503098U">
    <property type="taxonomic scope" value="Bacteria"/>
</dbReference>
<sequence>MAENTNSPYDKELDFNYVSGKVKGYFSKTGDSFFNAVQFVKRNIIVLVLLFIVGAGFGYYKDYKKGPYYKNQIFVIPNFKSVDYLYSQADFLNSRVGDSVFFSNLGIKSTKQIRKVEVEPVVDIYDFVREEEDETKYMILKLMADNGDINKIMEDKTTSKNYKFHVINYFSSEWSNQQTVDGIMKFLNNDPFLESMQKEWTKNMEIKIAANDTLLKQIDGILDSYANKMSGNSVVFNEEKALDEVLKEKQRLVDEQARNRVDLVNYSKIIKDGSVVLNVNEPTVLRGKMKIIYPVIFIGVFVLLAWFVSFYKRQVNKRKILIKENE</sequence>
<feature type="transmembrane region" description="Helical" evidence="1">
    <location>
        <begin position="43"/>
        <end position="60"/>
    </location>
</feature>
<evidence type="ECO:0000313" key="2">
    <source>
        <dbReference type="EMBL" id="KGO83318.1"/>
    </source>
</evidence>
<keyword evidence="1" id="KW-1133">Transmembrane helix</keyword>
<dbReference type="Proteomes" id="UP000030129">
    <property type="component" value="Unassembled WGS sequence"/>
</dbReference>
<dbReference type="RefSeq" id="WP_035131693.1">
    <property type="nucleotide sequence ID" value="NZ_JRLV01000004.1"/>
</dbReference>
<feature type="transmembrane region" description="Helical" evidence="1">
    <location>
        <begin position="291"/>
        <end position="311"/>
    </location>
</feature>
<dbReference type="EMBL" id="JRLV01000004">
    <property type="protein sequence ID" value="KGO83318.1"/>
    <property type="molecule type" value="Genomic_DNA"/>
</dbReference>
<comment type="caution">
    <text evidence="2">The sequence shown here is derived from an EMBL/GenBank/DDBJ whole genome shotgun (WGS) entry which is preliminary data.</text>
</comment>
<evidence type="ECO:0000313" key="3">
    <source>
        <dbReference type="Proteomes" id="UP000030129"/>
    </source>
</evidence>
<dbReference type="STRING" id="1406840.Q763_04715"/>
<accession>A0A0A2LVR6</accession>
<name>A0A0A2LVR6_9FLAO</name>
<proteinExistence type="predicted"/>
<keyword evidence="1" id="KW-0472">Membrane</keyword>
<keyword evidence="3" id="KW-1185">Reference proteome</keyword>